<dbReference type="InterPro" id="IPR036388">
    <property type="entry name" value="WH-like_DNA-bd_sf"/>
</dbReference>
<sequence length="660" mass="70243">MKNEFFTDMKLQTFPFLSSLIWLTGCCCLLLMWPLPRLTAQQLKLGNNITRYDSSAALEIESQRQTLLLPRIPDTTKVVKTVKDGSIIYFQNIPGAGVNKGLYFRNNGKWNWLAPSGMQWALPGNSGLDTGSFMGTTDIRPLVFKTNNITRLFMDSATGYVGFKTSTPFATLHNQGTTLLGVNPSVFTVSTNGLLGAAANSVDSFTMISVNTTVDNQYVALPDPSDTTPGRIMFLLSGPSSRPFYSGYNASSAGINMFVWNGHAWAPIGDGVGANNMLPPGKASQYGFNILAGSPVQPQEENVAIGYDAMWNIASTGGFLNAAIGTRAGRGITTQDYNIAIGHDAMTRAINSGSQIAIGDSAMCVSTGDSCIALGAGALSSNTSGSFNTAVGTDALRSVTTGSSNTAVGYQTLANLGGNSSYNSAAGYRAAYNLTSGDKNTAVGAYALAGVTSGSFNTALGYCAGYTDSIQNSATNITNATAIGAFAQIQYSNTIILGSTNPTYASNVGIGIYKPLYKLHVAGNINATSTTNLSSDGRLKKDIQPIKGALNTIDALRPVSFKWNGKAMARQHMPTDKKVHYGFIAQELEKVLTQVVTTANDDMHSKALAYNEIIPVLAEAVKERQQLIERLTEENTALEQQLLLVEELKNKAMKILASKK</sequence>
<comment type="caution">
    <text evidence="3">The sequence shown here is derived from an EMBL/GenBank/DDBJ whole genome shotgun (WGS) entry which is preliminary data.</text>
</comment>
<reference evidence="3 4" key="1">
    <citation type="submission" date="2019-01" db="EMBL/GenBank/DDBJ databases">
        <title>Filimonas sp. strain TTM-71.</title>
        <authorList>
            <person name="Chen W.-M."/>
        </authorList>
    </citation>
    <scope>NUCLEOTIDE SEQUENCE [LARGE SCALE GENOMIC DNA]</scope>
    <source>
        <strain evidence="3 4">TTM-71</strain>
    </source>
</reference>
<evidence type="ECO:0000259" key="2">
    <source>
        <dbReference type="PROSITE" id="PS51688"/>
    </source>
</evidence>
<organism evidence="3 4">
    <name type="scientific">Filimonas effusa</name>
    <dbReference type="NCBI Taxonomy" id="2508721"/>
    <lineage>
        <taxon>Bacteria</taxon>
        <taxon>Pseudomonadati</taxon>
        <taxon>Bacteroidota</taxon>
        <taxon>Chitinophagia</taxon>
        <taxon>Chitinophagales</taxon>
        <taxon>Chitinophagaceae</taxon>
        <taxon>Filimonas</taxon>
    </lineage>
</organism>
<evidence type="ECO:0000313" key="4">
    <source>
        <dbReference type="Proteomes" id="UP000290545"/>
    </source>
</evidence>
<dbReference type="AlphaFoldDB" id="A0A4Q1D1E7"/>
<keyword evidence="1" id="KW-0175">Coiled coil</keyword>
<dbReference type="PROSITE" id="PS51688">
    <property type="entry name" value="ICA"/>
    <property type="match status" value="1"/>
</dbReference>
<evidence type="ECO:0000313" key="3">
    <source>
        <dbReference type="EMBL" id="RXK80825.1"/>
    </source>
</evidence>
<keyword evidence="4" id="KW-1185">Reference proteome</keyword>
<dbReference type="PROSITE" id="PS51257">
    <property type="entry name" value="PROKAR_LIPOPROTEIN"/>
    <property type="match status" value="1"/>
</dbReference>
<dbReference type="Gene3D" id="2.150.10.10">
    <property type="entry name" value="Serralysin-like metalloprotease, C-terminal"/>
    <property type="match status" value="1"/>
</dbReference>
<feature type="coiled-coil region" evidence="1">
    <location>
        <begin position="617"/>
        <end position="651"/>
    </location>
</feature>
<name>A0A4Q1D1E7_9BACT</name>
<dbReference type="Gene3D" id="1.10.10.10">
    <property type="entry name" value="Winged helix-like DNA-binding domain superfamily/Winged helix DNA-binding domain"/>
    <property type="match status" value="1"/>
</dbReference>
<evidence type="ECO:0000256" key="1">
    <source>
        <dbReference type="SAM" id="Coils"/>
    </source>
</evidence>
<dbReference type="InterPro" id="IPR030392">
    <property type="entry name" value="S74_ICA"/>
</dbReference>
<dbReference type="InterPro" id="IPR011049">
    <property type="entry name" value="Serralysin-like_metalloprot_C"/>
</dbReference>
<dbReference type="Pfam" id="PF13884">
    <property type="entry name" value="Peptidase_S74"/>
    <property type="match status" value="1"/>
</dbReference>
<feature type="domain" description="Peptidase S74" evidence="2">
    <location>
        <begin position="535"/>
        <end position="635"/>
    </location>
</feature>
<protein>
    <recommendedName>
        <fullName evidence="2">Peptidase S74 domain-containing protein</fullName>
    </recommendedName>
</protein>
<dbReference type="Proteomes" id="UP000290545">
    <property type="component" value="Unassembled WGS sequence"/>
</dbReference>
<proteinExistence type="predicted"/>
<dbReference type="OrthoDB" id="9807669at2"/>
<accession>A0A4Q1D1E7</accession>
<dbReference type="EMBL" id="SDHZ01000005">
    <property type="protein sequence ID" value="RXK80825.1"/>
    <property type="molecule type" value="Genomic_DNA"/>
</dbReference>
<gene>
    <name evidence="3" type="ORF">ESB13_21965</name>
</gene>